<feature type="domain" description="DDH" evidence="1">
    <location>
        <begin position="33"/>
        <end position="164"/>
    </location>
</feature>
<evidence type="ECO:0000313" key="4">
    <source>
        <dbReference type="Proteomes" id="UP000294855"/>
    </source>
</evidence>
<keyword evidence="3" id="KW-0378">Hydrolase</keyword>
<dbReference type="Pfam" id="PF02272">
    <property type="entry name" value="DHHA1"/>
    <property type="match status" value="1"/>
</dbReference>
<evidence type="ECO:0000259" key="1">
    <source>
        <dbReference type="Pfam" id="PF01368"/>
    </source>
</evidence>
<dbReference type="OrthoDB" id="36101at2157"/>
<dbReference type="InterPro" id="IPR003156">
    <property type="entry name" value="DHHA1_dom"/>
</dbReference>
<dbReference type="GO" id="GO:0004527">
    <property type="term" value="F:exonuclease activity"/>
    <property type="evidence" value="ECO:0007669"/>
    <property type="project" value="UniProtKB-KW"/>
</dbReference>
<keyword evidence="4" id="KW-1185">Reference proteome</keyword>
<dbReference type="InterPro" id="IPR038763">
    <property type="entry name" value="DHH_sf"/>
</dbReference>
<comment type="caution">
    <text evidence="3">The sequence shown here is derived from an EMBL/GenBank/DDBJ whole genome shotgun (WGS) entry which is preliminary data.</text>
</comment>
<gene>
    <name evidence="3" type="ORF">C7391_0655</name>
</gene>
<dbReference type="PANTHER" id="PTHR30255:SF2">
    <property type="entry name" value="SINGLE-STRANDED-DNA-SPECIFIC EXONUCLEASE RECJ"/>
    <property type="match status" value="1"/>
</dbReference>
<feature type="domain" description="DHHA1" evidence="2">
    <location>
        <begin position="378"/>
        <end position="445"/>
    </location>
</feature>
<dbReference type="Proteomes" id="UP000294855">
    <property type="component" value="Unassembled WGS sequence"/>
</dbReference>
<protein>
    <submittedName>
        <fullName evidence="3">Single-stranded DNA-specific DHH superfamily exonuclease</fullName>
    </submittedName>
</protein>
<dbReference type="Gene3D" id="3.90.1640.30">
    <property type="match status" value="1"/>
</dbReference>
<reference evidence="3 4" key="1">
    <citation type="submission" date="2019-03" db="EMBL/GenBank/DDBJ databases">
        <title>Genomic Encyclopedia of Type Strains, Phase IV (KMG-IV): sequencing the most valuable type-strain genomes for metagenomic binning, comparative biology and taxonomic classification.</title>
        <authorList>
            <person name="Goeker M."/>
        </authorList>
    </citation>
    <scope>NUCLEOTIDE SEQUENCE [LARGE SCALE GENOMIC DNA]</scope>
    <source>
        <strain evidence="3 4">DSM 13328</strain>
    </source>
</reference>
<dbReference type="AlphaFoldDB" id="A0A484F5F7"/>
<sequence>MVNYQSMPESEKIRHLKKHADSAARLIKQYSHVCLVTHNDSDGLTSAAIMIQALKRENITYYHKIFPKLDASLVSVLASSFPEDFLIIFCDIGSGQAEFLSALPNPMVILDHHVPVGKTPAKVVVNPMTVGLEGSYMISGAGVSYLTARAMRDENADLSSLAVAGIIGDRQLMVAANADILEQAKEAGVVVSRRGLKVGDGSLFEIFMRTTEPYLDITGKPDDIRSFLSGLNLDENKNIHDLNDDEMNRLCDAVLAKLAPLDSPDAVEAAVGDIYYLKNQLVENVFDLAGILDSCSKDDDFEAAIALCLGDESVINKCFDNYRMIQETLVKNLAAVLPTAQSFSNVSYIYGKDLHSAGNISTTYIRYVNPSRPFVCLNENDGVIRISARGTRGLIKQGLDLSVAIKTAAESVGGSGGGHNIASGGLLPPGKETVDGFMKKLNEIVGDQLSGNSNHLSGNSKKNGPEIHISGAIRFIDETDEEKADRVSEKLVTSLAPDNIYGTKTTICDGYADVLMESEKLGSLLATADDLLMNADGAVRVKKASQKNADETEN</sequence>
<accession>A0A484F5F7</accession>
<keyword evidence="3" id="KW-0540">Nuclease</keyword>
<dbReference type="NCBIfam" id="NF011470">
    <property type="entry name" value="PRK14887.1"/>
    <property type="match status" value="1"/>
</dbReference>
<name>A0A484F5F7_9EURY</name>
<dbReference type="SUPFAM" id="SSF64182">
    <property type="entry name" value="DHH phosphoesterases"/>
    <property type="match status" value="1"/>
</dbReference>
<evidence type="ECO:0000259" key="2">
    <source>
        <dbReference type="Pfam" id="PF02272"/>
    </source>
</evidence>
<dbReference type="EMBL" id="SNYS01000006">
    <property type="protein sequence ID" value="TDQ70311.1"/>
    <property type="molecule type" value="Genomic_DNA"/>
</dbReference>
<keyword evidence="3" id="KW-0269">Exonuclease</keyword>
<dbReference type="InterPro" id="IPR051673">
    <property type="entry name" value="SSDNA_exonuclease_RecJ"/>
</dbReference>
<dbReference type="PANTHER" id="PTHR30255">
    <property type="entry name" value="SINGLE-STRANDED-DNA-SPECIFIC EXONUCLEASE RECJ"/>
    <property type="match status" value="1"/>
</dbReference>
<dbReference type="RefSeq" id="WP_133517112.1">
    <property type="nucleotide sequence ID" value="NZ_JAHDUW010000006.1"/>
</dbReference>
<dbReference type="Pfam" id="PF01368">
    <property type="entry name" value="DHH"/>
    <property type="match status" value="1"/>
</dbReference>
<dbReference type="GO" id="GO:0003676">
    <property type="term" value="F:nucleic acid binding"/>
    <property type="evidence" value="ECO:0007669"/>
    <property type="project" value="InterPro"/>
</dbReference>
<proteinExistence type="predicted"/>
<dbReference type="InterPro" id="IPR001667">
    <property type="entry name" value="DDH_dom"/>
</dbReference>
<organism evidence="3 4">
    <name type="scientific">Methanimicrococcus blatticola</name>
    <dbReference type="NCBI Taxonomy" id="91560"/>
    <lineage>
        <taxon>Archaea</taxon>
        <taxon>Methanobacteriati</taxon>
        <taxon>Methanobacteriota</taxon>
        <taxon>Stenosarchaea group</taxon>
        <taxon>Methanomicrobia</taxon>
        <taxon>Methanosarcinales</taxon>
        <taxon>Methanosarcinaceae</taxon>
        <taxon>Methanimicrococcus</taxon>
    </lineage>
</organism>
<dbReference type="Gene3D" id="3.10.310.30">
    <property type="match status" value="1"/>
</dbReference>
<evidence type="ECO:0000313" key="3">
    <source>
        <dbReference type="EMBL" id="TDQ70311.1"/>
    </source>
</evidence>